<dbReference type="SMART" id="SM00679">
    <property type="entry name" value="CTNS"/>
    <property type="match status" value="1"/>
</dbReference>
<evidence type="ECO:0000256" key="3">
    <source>
        <dbReference type="ARBA" id="ARBA00022989"/>
    </source>
</evidence>
<organism evidence="6 7">
    <name type="scientific">Alginatibacterium sediminis</name>
    <dbReference type="NCBI Taxonomy" id="2164068"/>
    <lineage>
        <taxon>Bacteria</taxon>
        <taxon>Pseudomonadati</taxon>
        <taxon>Pseudomonadota</taxon>
        <taxon>Gammaproteobacteria</taxon>
        <taxon>Alteromonadales</taxon>
        <taxon>Alteromonadaceae</taxon>
        <taxon>Alginatibacterium</taxon>
    </lineage>
</organism>
<proteinExistence type="predicted"/>
<keyword evidence="7" id="KW-1185">Reference proteome</keyword>
<keyword evidence="3 5" id="KW-1133">Transmembrane helix</keyword>
<dbReference type="InterPro" id="IPR006603">
    <property type="entry name" value="PQ-loop_rpt"/>
</dbReference>
<dbReference type="RefSeq" id="WP_120356430.1">
    <property type="nucleotide sequence ID" value="NZ_RAQO01000010.1"/>
</dbReference>
<accession>A0A420E6N1</accession>
<dbReference type="InterPro" id="IPR047662">
    <property type="entry name" value="SemiSWEET"/>
</dbReference>
<feature type="transmembrane region" description="Helical" evidence="5">
    <location>
        <begin position="6"/>
        <end position="25"/>
    </location>
</feature>
<comment type="caution">
    <text evidence="6">The sequence shown here is derived from an EMBL/GenBank/DDBJ whole genome shotgun (WGS) entry which is preliminary data.</text>
</comment>
<gene>
    <name evidence="6" type="ORF">DBZ36_18285</name>
</gene>
<feature type="transmembrane region" description="Helical" evidence="5">
    <location>
        <begin position="37"/>
        <end position="56"/>
    </location>
</feature>
<evidence type="ECO:0000256" key="1">
    <source>
        <dbReference type="ARBA" id="ARBA00004141"/>
    </source>
</evidence>
<dbReference type="EMBL" id="RAQO01000010">
    <property type="protein sequence ID" value="RKF13720.1"/>
    <property type="molecule type" value="Genomic_DNA"/>
</dbReference>
<dbReference type="AlphaFoldDB" id="A0A420E6N1"/>
<evidence type="ECO:0000256" key="2">
    <source>
        <dbReference type="ARBA" id="ARBA00022692"/>
    </source>
</evidence>
<dbReference type="Pfam" id="PF04193">
    <property type="entry name" value="PQ-loop"/>
    <property type="match status" value="1"/>
</dbReference>
<keyword evidence="2 5" id="KW-0812">Transmembrane</keyword>
<comment type="subcellular location">
    <subcellularLocation>
        <location evidence="1">Membrane</location>
        <topology evidence="1">Multi-pass membrane protein</topology>
    </subcellularLocation>
</comment>
<dbReference type="Proteomes" id="UP000286482">
    <property type="component" value="Unassembled WGS sequence"/>
</dbReference>
<keyword evidence="4 5" id="KW-0472">Membrane</keyword>
<feature type="transmembrane region" description="Helical" evidence="5">
    <location>
        <begin position="62"/>
        <end position="81"/>
    </location>
</feature>
<evidence type="ECO:0000313" key="7">
    <source>
        <dbReference type="Proteomes" id="UP000286482"/>
    </source>
</evidence>
<evidence type="ECO:0000256" key="4">
    <source>
        <dbReference type="ARBA" id="ARBA00023136"/>
    </source>
</evidence>
<dbReference type="Gene3D" id="1.20.1280.290">
    <property type="match status" value="1"/>
</dbReference>
<dbReference type="NCBIfam" id="NF037968">
    <property type="entry name" value="SemiSWEET_2"/>
    <property type="match status" value="1"/>
</dbReference>
<name>A0A420E6N1_9ALTE</name>
<dbReference type="GO" id="GO:0016020">
    <property type="term" value="C:membrane"/>
    <property type="evidence" value="ECO:0007669"/>
    <property type="project" value="UniProtKB-SubCell"/>
</dbReference>
<evidence type="ECO:0000256" key="5">
    <source>
        <dbReference type="SAM" id="Phobius"/>
    </source>
</evidence>
<evidence type="ECO:0000313" key="6">
    <source>
        <dbReference type="EMBL" id="RKF13720.1"/>
    </source>
</evidence>
<reference evidence="6 7" key="1">
    <citation type="submission" date="2018-09" db="EMBL/GenBank/DDBJ databases">
        <authorList>
            <person name="Wang Z."/>
        </authorList>
    </citation>
    <scope>NUCLEOTIDE SEQUENCE [LARGE SCALE GENOMIC DNA]</scope>
    <source>
        <strain evidence="6 7">ALS 81</strain>
    </source>
</reference>
<sequence length="87" mass="9520">MDAVTILGLIAACLTTISFVPQALMTIRTKDTKSISLSMYLLFVLGVALWLVYGVYKADTAIIFANALTLLFSGFVLFIKIKNDVIN</sequence>
<dbReference type="GO" id="GO:0051119">
    <property type="term" value="F:sugar transmembrane transporter activity"/>
    <property type="evidence" value="ECO:0007669"/>
    <property type="project" value="InterPro"/>
</dbReference>
<protein>
    <submittedName>
        <fullName evidence="6">Glutathione synthetase</fullName>
    </submittedName>
</protein>
<dbReference type="OrthoDB" id="122062at2"/>